<gene>
    <name evidence="2" type="ORF">I8748_11410</name>
</gene>
<dbReference type="AlphaFoldDB" id="A0A8J7HNB6"/>
<comment type="caution">
    <text evidence="2">The sequence shown here is derived from an EMBL/GenBank/DDBJ whole genome shotgun (WGS) entry which is preliminary data.</text>
</comment>
<dbReference type="PANTHER" id="PTHR38598">
    <property type="entry name" value="INNER MEMBRANE PROTEIN YJCH"/>
    <property type="match status" value="1"/>
</dbReference>
<keyword evidence="1" id="KW-0472">Membrane</keyword>
<dbReference type="EMBL" id="JAECZC010000016">
    <property type="protein sequence ID" value="MBH8562781.1"/>
    <property type="molecule type" value="Genomic_DNA"/>
</dbReference>
<keyword evidence="1" id="KW-1133">Transmembrane helix</keyword>
<dbReference type="GO" id="GO:0005886">
    <property type="term" value="C:plasma membrane"/>
    <property type="evidence" value="ECO:0007669"/>
    <property type="project" value="TreeGrafter"/>
</dbReference>
<dbReference type="InterPro" id="IPR052959">
    <property type="entry name" value="Inner_membrane_assoc"/>
</dbReference>
<accession>A0A8J7HNB6</accession>
<proteinExistence type="predicted"/>
<name>A0A8J7HNB6_9NOST</name>
<feature type="transmembrane region" description="Helical" evidence="1">
    <location>
        <begin position="20"/>
        <end position="39"/>
    </location>
</feature>
<sequence>MNDRAKALESLAAKRWQVSLILSAAMMFIYFGFILLIAFNKPLLGSLVLPGLSLGILLGVLVIISAWVLIFIYVRWANNYYDNKVAKLIDK</sequence>
<evidence type="ECO:0000313" key="2">
    <source>
        <dbReference type="EMBL" id="MBH8562781.1"/>
    </source>
</evidence>
<evidence type="ECO:0000256" key="1">
    <source>
        <dbReference type="SAM" id="Phobius"/>
    </source>
</evidence>
<dbReference type="Proteomes" id="UP000632766">
    <property type="component" value="Unassembled WGS sequence"/>
</dbReference>
<evidence type="ECO:0000313" key="3">
    <source>
        <dbReference type="Proteomes" id="UP000632766"/>
    </source>
</evidence>
<feature type="transmembrane region" description="Helical" evidence="1">
    <location>
        <begin position="51"/>
        <end position="74"/>
    </location>
</feature>
<reference evidence="2 3" key="1">
    <citation type="journal article" date="2021" name="Int. J. Syst. Evol. Microbiol.">
        <title>Amazonocrinis nigriterrae gen. nov., sp. nov., Atlanticothrix silvestris gen. nov., sp. nov. and Dendronalium phyllosphericum gen. nov., sp. nov., nostocacean cyanobacteria from Brazilian environments.</title>
        <authorList>
            <person name="Alvarenga D.O."/>
            <person name="Andreote A.P.D."/>
            <person name="Branco L.H.Z."/>
            <person name="Delbaje E."/>
            <person name="Cruz R.B."/>
            <person name="Varani A.M."/>
            <person name="Fiore M.F."/>
        </authorList>
    </citation>
    <scope>NUCLEOTIDE SEQUENCE [LARGE SCALE GENOMIC DNA]</scope>
    <source>
        <strain evidence="2 3">CENA67</strain>
    </source>
</reference>
<keyword evidence="1" id="KW-0812">Transmembrane</keyword>
<dbReference type="PANTHER" id="PTHR38598:SF1">
    <property type="entry name" value="INNER MEMBRANE PROTEIN YJCH"/>
    <property type="match status" value="1"/>
</dbReference>
<dbReference type="Pfam" id="PF04341">
    <property type="entry name" value="DUF485"/>
    <property type="match status" value="1"/>
</dbReference>
<keyword evidence="3" id="KW-1185">Reference proteome</keyword>
<organism evidence="2 3">
    <name type="scientific">Amazonocrinis nigriterrae CENA67</name>
    <dbReference type="NCBI Taxonomy" id="2794033"/>
    <lineage>
        <taxon>Bacteria</taxon>
        <taxon>Bacillati</taxon>
        <taxon>Cyanobacteriota</taxon>
        <taxon>Cyanophyceae</taxon>
        <taxon>Nostocales</taxon>
        <taxon>Nostocaceae</taxon>
        <taxon>Amazonocrinis</taxon>
        <taxon>Amazonocrinis nigriterrae</taxon>
    </lineage>
</organism>
<dbReference type="RefSeq" id="WP_198124682.1">
    <property type="nucleotide sequence ID" value="NZ_JAECZC010000016.1"/>
</dbReference>
<dbReference type="InterPro" id="IPR007436">
    <property type="entry name" value="DUF485"/>
</dbReference>
<protein>
    <submittedName>
        <fullName evidence="2">DUF485 domain-containing protein</fullName>
    </submittedName>
</protein>